<accession>A0A8U0SGJ5</accession>
<dbReference type="AlphaFoldDB" id="A0A8U0SGJ5"/>
<evidence type="ECO:0000259" key="4">
    <source>
        <dbReference type="PROSITE" id="PS50835"/>
    </source>
</evidence>
<dbReference type="GeneID" id="101680870"/>
<proteinExistence type="predicted"/>
<dbReference type="PANTHER" id="PTHR11481">
    <property type="entry name" value="IMMUNOGLOBULIN FC RECEPTOR"/>
    <property type="match status" value="1"/>
</dbReference>
<dbReference type="SMART" id="SM00408">
    <property type="entry name" value="IGc2"/>
    <property type="match status" value="1"/>
</dbReference>
<keyword evidence="2" id="KW-1015">Disulfide bond</keyword>
<name>A0A8U0SGJ5_MUSPF</name>
<dbReference type="OrthoDB" id="10012075at2759"/>
<keyword evidence="1" id="KW-0732">Signal</keyword>
<evidence type="ECO:0000313" key="5">
    <source>
        <dbReference type="Proteomes" id="UP000000715"/>
    </source>
</evidence>
<dbReference type="PROSITE" id="PS50835">
    <property type="entry name" value="IG_LIKE"/>
    <property type="match status" value="1"/>
</dbReference>
<dbReference type="GO" id="GO:0006955">
    <property type="term" value="P:immune response"/>
    <property type="evidence" value="ECO:0007669"/>
    <property type="project" value="TreeGrafter"/>
</dbReference>
<dbReference type="RefSeq" id="XP_044942471.1">
    <property type="nucleotide sequence ID" value="XM_045086536.1"/>
</dbReference>
<feature type="compositionally biased region" description="Polar residues" evidence="3">
    <location>
        <begin position="164"/>
        <end position="181"/>
    </location>
</feature>
<evidence type="ECO:0000256" key="2">
    <source>
        <dbReference type="ARBA" id="ARBA00023157"/>
    </source>
</evidence>
<feature type="domain" description="Ig-like" evidence="4">
    <location>
        <begin position="230"/>
        <end position="327"/>
    </location>
</feature>
<dbReference type="Gene3D" id="2.60.40.10">
    <property type="entry name" value="Immunoglobulins"/>
    <property type="match status" value="3"/>
</dbReference>
<dbReference type="SUPFAM" id="SSF48726">
    <property type="entry name" value="Immunoglobulin"/>
    <property type="match status" value="3"/>
</dbReference>
<feature type="region of interest" description="Disordered" evidence="3">
    <location>
        <begin position="162"/>
        <end position="184"/>
    </location>
</feature>
<dbReference type="InterPro" id="IPR036179">
    <property type="entry name" value="Ig-like_dom_sf"/>
</dbReference>
<organism evidence="5 6">
    <name type="scientific">Mustela putorius furo</name>
    <name type="common">European domestic ferret</name>
    <name type="synonym">Mustela furo</name>
    <dbReference type="NCBI Taxonomy" id="9669"/>
    <lineage>
        <taxon>Eukaryota</taxon>
        <taxon>Metazoa</taxon>
        <taxon>Chordata</taxon>
        <taxon>Craniata</taxon>
        <taxon>Vertebrata</taxon>
        <taxon>Euteleostomi</taxon>
        <taxon>Mammalia</taxon>
        <taxon>Eutheria</taxon>
        <taxon>Laurasiatheria</taxon>
        <taxon>Carnivora</taxon>
        <taxon>Caniformia</taxon>
        <taxon>Musteloidea</taxon>
        <taxon>Mustelidae</taxon>
        <taxon>Mustelinae</taxon>
        <taxon>Mustela</taxon>
    </lineage>
</organism>
<dbReference type="InterPro" id="IPR007110">
    <property type="entry name" value="Ig-like_dom"/>
</dbReference>
<gene>
    <name evidence="6" type="primary">LOC101680870</name>
</gene>
<dbReference type="InterPro" id="IPR003599">
    <property type="entry name" value="Ig_sub"/>
</dbReference>
<dbReference type="Proteomes" id="UP000000715">
    <property type="component" value="Unplaced"/>
</dbReference>
<evidence type="ECO:0000313" key="6">
    <source>
        <dbReference type="RefSeq" id="XP_044942471.1"/>
    </source>
</evidence>
<dbReference type="GO" id="GO:0009897">
    <property type="term" value="C:external side of plasma membrane"/>
    <property type="evidence" value="ECO:0007669"/>
    <property type="project" value="TreeGrafter"/>
</dbReference>
<evidence type="ECO:0000256" key="1">
    <source>
        <dbReference type="ARBA" id="ARBA00022729"/>
    </source>
</evidence>
<dbReference type="InterPro" id="IPR013783">
    <property type="entry name" value="Ig-like_fold"/>
</dbReference>
<dbReference type="GO" id="GO:0004888">
    <property type="term" value="F:transmembrane signaling receptor activity"/>
    <property type="evidence" value="ECO:0007669"/>
    <property type="project" value="TreeGrafter"/>
</dbReference>
<keyword evidence="5" id="KW-1185">Reference proteome</keyword>
<sequence length="334" mass="36420">MTLTGSWETHDVRKGSRGSGLCVHACACVYVCVCVCVRHPCPTRAGVGRAARARGAAGPAGVWRLADQLSTDLPHDVYEGDEVVVRCSGVSGSMTGEVMYYKDESLPATHYHASGYTTPNASPSDSGSLSREVRQQVFYRLTTERTRSVRLTVQELFPAPTLTVRPSQPTEGSSVTLSCDTQLPRDRSGTQLRASFFRDEHTLRSDGNASEFQILAIWREDRDTTGVRWPRRVPVSAVLLETLPQGGHVLAEERLVLVCSVAEGTGDTTFSWHREDTGERLGSTRQRSQRAELEIPAAEGSHTGWYYCTADNGLSLARSGALNVTVTGECRSPD</sequence>
<dbReference type="InterPro" id="IPR003598">
    <property type="entry name" value="Ig_sub2"/>
</dbReference>
<dbReference type="GO" id="GO:0007166">
    <property type="term" value="P:cell surface receptor signaling pathway"/>
    <property type="evidence" value="ECO:0007669"/>
    <property type="project" value="TreeGrafter"/>
</dbReference>
<reference evidence="6" key="1">
    <citation type="submission" date="2025-08" db="UniProtKB">
        <authorList>
            <consortium name="RefSeq"/>
        </authorList>
    </citation>
    <scope>IDENTIFICATION</scope>
    <source>
        <tissue evidence="6">Brain</tissue>
    </source>
</reference>
<protein>
    <submittedName>
        <fullName evidence="6">Fc receptor-like protein 4</fullName>
    </submittedName>
</protein>
<dbReference type="SMART" id="SM00409">
    <property type="entry name" value="IG"/>
    <property type="match status" value="2"/>
</dbReference>
<dbReference type="Pfam" id="PF13927">
    <property type="entry name" value="Ig_3"/>
    <property type="match status" value="1"/>
</dbReference>
<dbReference type="InterPro" id="IPR050488">
    <property type="entry name" value="Ig_Fc_receptor"/>
</dbReference>
<dbReference type="PANTHER" id="PTHR11481:SF69">
    <property type="entry name" value="FC RECEPTOR-LIKE S, SCAVENGER RECEPTOR"/>
    <property type="match status" value="1"/>
</dbReference>
<evidence type="ECO:0000256" key="3">
    <source>
        <dbReference type="SAM" id="MobiDB-lite"/>
    </source>
</evidence>